<accession>A0A835YIY9</accession>
<dbReference type="Proteomes" id="UP000612055">
    <property type="component" value="Unassembled WGS sequence"/>
</dbReference>
<gene>
    <name evidence="1" type="ORF">HYH03_002407</name>
</gene>
<organism evidence="1 2">
    <name type="scientific">Edaphochlamys debaryana</name>
    <dbReference type="NCBI Taxonomy" id="47281"/>
    <lineage>
        <taxon>Eukaryota</taxon>
        <taxon>Viridiplantae</taxon>
        <taxon>Chlorophyta</taxon>
        <taxon>core chlorophytes</taxon>
        <taxon>Chlorophyceae</taxon>
        <taxon>CS clade</taxon>
        <taxon>Chlamydomonadales</taxon>
        <taxon>Chlamydomonadales incertae sedis</taxon>
        <taxon>Edaphochlamys</taxon>
    </lineage>
</organism>
<protein>
    <submittedName>
        <fullName evidence="1">Uncharacterized protein</fullName>
    </submittedName>
</protein>
<dbReference type="OrthoDB" id="541410at2759"/>
<comment type="caution">
    <text evidence="1">The sequence shown here is derived from an EMBL/GenBank/DDBJ whole genome shotgun (WGS) entry which is preliminary data.</text>
</comment>
<dbReference type="EMBL" id="JAEHOE010000006">
    <property type="protein sequence ID" value="KAG2499460.1"/>
    <property type="molecule type" value="Genomic_DNA"/>
</dbReference>
<dbReference type="AlphaFoldDB" id="A0A835YIY9"/>
<evidence type="ECO:0000313" key="2">
    <source>
        <dbReference type="Proteomes" id="UP000612055"/>
    </source>
</evidence>
<keyword evidence="2" id="KW-1185">Reference proteome</keyword>
<reference evidence="1" key="1">
    <citation type="journal article" date="2020" name="bioRxiv">
        <title>Comparative genomics of Chlamydomonas.</title>
        <authorList>
            <person name="Craig R.J."/>
            <person name="Hasan A.R."/>
            <person name="Ness R.W."/>
            <person name="Keightley P.D."/>
        </authorList>
    </citation>
    <scope>NUCLEOTIDE SEQUENCE</scope>
    <source>
        <strain evidence="1">CCAP 11/70</strain>
    </source>
</reference>
<sequence>MASSQLERWFAEHPSAPRFTGRYNEVPLSYVVPRVGLGLAVAGVMWWLNAQFGQSYRPESLTPEFLAEVKRQGEVAPRMHGPPVYINPFAQKIPGSVRGPQDLNKD</sequence>
<name>A0A835YIY9_9CHLO</name>
<proteinExistence type="predicted"/>
<evidence type="ECO:0000313" key="1">
    <source>
        <dbReference type="EMBL" id="KAG2499460.1"/>
    </source>
</evidence>